<evidence type="ECO:0000256" key="1">
    <source>
        <dbReference type="SAM" id="Phobius"/>
    </source>
</evidence>
<proteinExistence type="predicted"/>
<keyword evidence="1" id="KW-0812">Transmembrane</keyword>
<accession>A0ABY3AAT7</accession>
<protein>
    <submittedName>
        <fullName evidence="2">Uncharacterized protein</fullName>
    </submittedName>
</protein>
<feature type="transmembrane region" description="Helical" evidence="1">
    <location>
        <begin position="113"/>
        <end position="131"/>
    </location>
</feature>
<evidence type="ECO:0000313" key="2">
    <source>
        <dbReference type="EMBL" id="TQO37515.1"/>
    </source>
</evidence>
<keyword evidence="1" id="KW-0472">Membrane</keyword>
<evidence type="ECO:0000313" key="3">
    <source>
        <dbReference type="Proteomes" id="UP000315363"/>
    </source>
</evidence>
<organism evidence="2 3">
    <name type="scientific">Arenibacter algicola</name>
    <dbReference type="NCBI Taxonomy" id="616991"/>
    <lineage>
        <taxon>Bacteria</taxon>
        <taxon>Pseudomonadati</taxon>
        <taxon>Bacteroidota</taxon>
        <taxon>Flavobacteriia</taxon>
        <taxon>Flavobacteriales</taxon>
        <taxon>Flavobacteriaceae</taxon>
        <taxon>Arenibacter</taxon>
    </lineage>
</organism>
<keyword evidence="1" id="KW-1133">Transmembrane helix</keyword>
<keyword evidence="3" id="KW-1185">Reference proteome</keyword>
<reference evidence="2 3" key="1">
    <citation type="submission" date="2019-06" db="EMBL/GenBank/DDBJ databases">
        <title>A large-scale integrated study on North Sea by COGITO (Coastal Microbe Genomic &amp; Taxonomic Observatory).</title>
        <authorList>
            <person name="Teeling H."/>
        </authorList>
    </citation>
    <scope>NUCLEOTIDE SEQUENCE [LARGE SCALE GENOMIC DNA]</scope>
    <source>
        <strain evidence="2 3">MAR_2009_79</strain>
    </source>
</reference>
<gene>
    <name evidence="2" type="ORF">GQ41_2124</name>
</gene>
<dbReference type="EMBL" id="VHIF01000001">
    <property type="protein sequence ID" value="TQO37515.1"/>
    <property type="molecule type" value="Genomic_DNA"/>
</dbReference>
<dbReference type="Proteomes" id="UP000315363">
    <property type="component" value="Unassembled WGS sequence"/>
</dbReference>
<comment type="caution">
    <text evidence="2">The sequence shown here is derived from an EMBL/GenBank/DDBJ whole genome shotgun (WGS) entry which is preliminary data.</text>
</comment>
<sequence length="235" mass="27253">MSKKLVTLVFEKAEREIGSPVKTRLATHLSDMLLENYKYSLNERTLRDYYTAYVEKENTNNEDLKPKLILHFCQYLGYENYADFVSANPSGVKTPTSKGLEVKGIDKKPKKGIVLFFSALTLGSLLYFGFVKDEGNCMVWKEDHYERTVCSGASLERPLTELILKEFRKVEHFDSLMERKTKGKELWYDKSNGKVEFFTYHGYHPENNKALKSVTDHIFKTYVLDRDAERIGLSD</sequence>
<name>A0ABY3AAT7_9FLAO</name>
<dbReference type="RefSeq" id="WP_142189416.1">
    <property type="nucleotide sequence ID" value="NZ_VHIF01000001.1"/>
</dbReference>